<dbReference type="PANTHER" id="PTHR22911:SF6">
    <property type="entry name" value="SOLUTE CARRIER FAMILY 35 MEMBER G1"/>
    <property type="match status" value="1"/>
</dbReference>
<dbReference type="RefSeq" id="XP_020109106.1">
    <property type="nucleotide sequence ID" value="XM_020253517.1"/>
</dbReference>
<evidence type="ECO:0000256" key="5">
    <source>
        <dbReference type="SAM" id="Phobius"/>
    </source>
</evidence>
<sequence>MALSDHDARDGGGGIGVHVVEVGEEEESGAAAADEISPLLAEVGGNKPTRMTIFSVSYPKNRHSTKEMISRAAESEVAFLNQFALWVWNESRYSGFLCMASSSAIYYFMDVLLDIFSVQSIPLFETIFTRCFILVIMSLLWLRRTGQSLIIPTNVRKILIFRSLAGFLSLLSFIYSFLGLLFIFQPMLFVTGSLDEPGQASNTLFLSTRNKIFPIFAGIFSSTLGGISYCLVRAAAKATNQPVYTVLSFGILACPLSLFCAYTFQEFQVPSFFTFLLMIVLGILAFFAETLSARGLQLERIGKLTNILYLKVLLSQLWSMTFLGAEPSFDKLLGCLVIVASVCTCVYFGPEKESE</sequence>
<feature type="transmembrane region" description="Helical" evidence="5">
    <location>
        <begin position="93"/>
        <end position="109"/>
    </location>
</feature>
<dbReference type="InterPro" id="IPR037185">
    <property type="entry name" value="EmrE-like"/>
</dbReference>
<keyword evidence="2 5" id="KW-0812">Transmembrane</keyword>
<protein>
    <submittedName>
        <fullName evidence="7">Uncharacterized protein LOC109724636 isoform X4</fullName>
    </submittedName>
</protein>
<evidence type="ECO:0000313" key="6">
    <source>
        <dbReference type="Proteomes" id="UP000515123"/>
    </source>
</evidence>
<accession>A0A6P5GKD4</accession>
<proteinExistence type="predicted"/>
<keyword evidence="3 5" id="KW-1133">Transmembrane helix</keyword>
<name>A0A6P5GKD4_ANACO</name>
<dbReference type="GO" id="GO:0016020">
    <property type="term" value="C:membrane"/>
    <property type="evidence" value="ECO:0007669"/>
    <property type="project" value="UniProtKB-SubCell"/>
</dbReference>
<comment type="subcellular location">
    <subcellularLocation>
        <location evidence="1">Membrane</location>
        <topology evidence="1">Multi-pass membrane protein</topology>
    </subcellularLocation>
</comment>
<evidence type="ECO:0000256" key="1">
    <source>
        <dbReference type="ARBA" id="ARBA00004141"/>
    </source>
</evidence>
<organism evidence="6 7">
    <name type="scientific">Ananas comosus</name>
    <name type="common">Pineapple</name>
    <name type="synonym">Ananas ananas</name>
    <dbReference type="NCBI Taxonomy" id="4615"/>
    <lineage>
        <taxon>Eukaryota</taxon>
        <taxon>Viridiplantae</taxon>
        <taxon>Streptophyta</taxon>
        <taxon>Embryophyta</taxon>
        <taxon>Tracheophyta</taxon>
        <taxon>Spermatophyta</taxon>
        <taxon>Magnoliopsida</taxon>
        <taxon>Liliopsida</taxon>
        <taxon>Poales</taxon>
        <taxon>Bromeliaceae</taxon>
        <taxon>Bromelioideae</taxon>
        <taxon>Ananas</taxon>
    </lineage>
</organism>
<keyword evidence="4 5" id="KW-0472">Membrane</keyword>
<evidence type="ECO:0000256" key="4">
    <source>
        <dbReference type="ARBA" id="ARBA00023136"/>
    </source>
</evidence>
<feature type="transmembrane region" description="Helical" evidence="5">
    <location>
        <begin position="212"/>
        <end position="232"/>
    </location>
</feature>
<dbReference type="OrthoDB" id="306876at2759"/>
<evidence type="ECO:0000313" key="7">
    <source>
        <dbReference type="RefSeq" id="XP_020109106.1"/>
    </source>
</evidence>
<feature type="transmembrane region" description="Helical" evidence="5">
    <location>
        <begin position="270"/>
        <end position="288"/>
    </location>
</feature>
<dbReference type="GeneID" id="109724636"/>
<dbReference type="Proteomes" id="UP000515123">
    <property type="component" value="Linkage group 19"/>
</dbReference>
<dbReference type="SUPFAM" id="SSF103481">
    <property type="entry name" value="Multidrug resistance efflux transporter EmrE"/>
    <property type="match status" value="1"/>
</dbReference>
<feature type="transmembrane region" description="Helical" evidence="5">
    <location>
        <begin position="244"/>
        <end position="264"/>
    </location>
</feature>
<reference evidence="6" key="1">
    <citation type="journal article" date="2015" name="Nat. Genet.">
        <title>The pineapple genome and the evolution of CAM photosynthesis.</title>
        <authorList>
            <person name="Ming R."/>
            <person name="VanBuren R."/>
            <person name="Wai C.M."/>
            <person name="Tang H."/>
            <person name="Schatz M.C."/>
            <person name="Bowers J.E."/>
            <person name="Lyons E."/>
            <person name="Wang M.L."/>
            <person name="Chen J."/>
            <person name="Biggers E."/>
            <person name="Zhang J."/>
            <person name="Huang L."/>
            <person name="Zhang L."/>
            <person name="Miao W."/>
            <person name="Zhang J."/>
            <person name="Ye Z."/>
            <person name="Miao C."/>
            <person name="Lin Z."/>
            <person name="Wang H."/>
            <person name="Zhou H."/>
            <person name="Yim W.C."/>
            <person name="Priest H.D."/>
            <person name="Zheng C."/>
            <person name="Woodhouse M."/>
            <person name="Edger P.P."/>
            <person name="Guyot R."/>
            <person name="Guo H.B."/>
            <person name="Guo H."/>
            <person name="Zheng G."/>
            <person name="Singh R."/>
            <person name="Sharma A."/>
            <person name="Min X."/>
            <person name="Zheng Y."/>
            <person name="Lee H."/>
            <person name="Gurtowski J."/>
            <person name="Sedlazeck F.J."/>
            <person name="Harkess A."/>
            <person name="McKain M.R."/>
            <person name="Liao Z."/>
            <person name="Fang J."/>
            <person name="Liu J."/>
            <person name="Zhang X."/>
            <person name="Zhang Q."/>
            <person name="Hu W."/>
            <person name="Qin Y."/>
            <person name="Wang K."/>
            <person name="Chen L.Y."/>
            <person name="Shirley N."/>
            <person name="Lin Y.R."/>
            <person name="Liu L.Y."/>
            <person name="Hernandez A.G."/>
            <person name="Wright C.L."/>
            <person name="Bulone V."/>
            <person name="Tuskan G.A."/>
            <person name="Heath K."/>
            <person name="Zee F."/>
            <person name="Moore P.H."/>
            <person name="Sunkar R."/>
            <person name="Leebens-Mack J.H."/>
            <person name="Mockler T."/>
            <person name="Bennetzen J.L."/>
            <person name="Freeling M."/>
            <person name="Sankoff D."/>
            <person name="Paterson A.H."/>
            <person name="Zhu X."/>
            <person name="Yang X."/>
            <person name="Smith J.A."/>
            <person name="Cushman J.C."/>
            <person name="Paull R.E."/>
            <person name="Yu Q."/>
        </authorList>
    </citation>
    <scope>NUCLEOTIDE SEQUENCE [LARGE SCALE GENOMIC DNA]</scope>
    <source>
        <strain evidence="6">cv. F153</strain>
    </source>
</reference>
<evidence type="ECO:0000256" key="2">
    <source>
        <dbReference type="ARBA" id="ARBA00022692"/>
    </source>
</evidence>
<feature type="transmembrane region" description="Helical" evidence="5">
    <location>
        <begin position="121"/>
        <end position="142"/>
    </location>
</feature>
<evidence type="ECO:0000256" key="3">
    <source>
        <dbReference type="ARBA" id="ARBA00022989"/>
    </source>
</evidence>
<keyword evidence="6" id="KW-1185">Reference proteome</keyword>
<gene>
    <name evidence="7" type="primary">LOC109724636</name>
</gene>
<dbReference type="PANTHER" id="PTHR22911">
    <property type="entry name" value="ACYL-MALONYL CONDENSING ENZYME-RELATED"/>
    <property type="match status" value="1"/>
</dbReference>
<dbReference type="AlphaFoldDB" id="A0A6P5GKD4"/>
<reference evidence="7" key="2">
    <citation type="submission" date="2025-08" db="UniProtKB">
        <authorList>
            <consortium name="RefSeq"/>
        </authorList>
    </citation>
    <scope>IDENTIFICATION</scope>
    <source>
        <tissue evidence="7">Leaf</tissue>
    </source>
</reference>
<feature type="transmembrane region" description="Helical" evidence="5">
    <location>
        <begin position="163"/>
        <end position="184"/>
    </location>
</feature>